<dbReference type="OrthoDB" id="2571714at2"/>
<gene>
    <name evidence="3" type="ORF">AR543_00665</name>
</gene>
<protein>
    <recommendedName>
        <fullName evidence="2">DUF5643 domain-containing protein</fullName>
    </recommendedName>
</protein>
<keyword evidence="1" id="KW-0812">Transmembrane</keyword>
<proteinExistence type="predicted"/>
<evidence type="ECO:0000313" key="3">
    <source>
        <dbReference type="EMBL" id="ANF94686.1"/>
    </source>
</evidence>
<dbReference type="Pfam" id="PF18705">
    <property type="entry name" value="DUF5643"/>
    <property type="match status" value="1"/>
</dbReference>
<feature type="domain" description="DUF5643" evidence="2">
    <location>
        <begin position="185"/>
        <end position="289"/>
    </location>
</feature>
<keyword evidence="4" id="KW-1185">Reference proteome</keyword>
<organism evidence="3 4">
    <name type="scientific">Paenibacillus bovis</name>
    <dbReference type="NCBI Taxonomy" id="1616788"/>
    <lineage>
        <taxon>Bacteria</taxon>
        <taxon>Bacillati</taxon>
        <taxon>Bacillota</taxon>
        <taxon>Bacilli</taxon>
        <taxon>Bacillales</taxon>
        <taxon>Paenibacillaceae</taxon>
        <taxon>Paenibacillus</taxon>
    </lineage>
</organism>
<accession>A0A172ZAN0</accession>
<dbReference type="AlphaFoldDB" id="A0A172ZAN0"/>
<dbReference type="Proteomes" id="UP000078148">
    <property type="component" value="Chromosome"/>
</dbReference>
<keyword evidence="1" id="KW-1133">Transmembrane helix</keyword>
<name>A0A172ZAN0_9BACL</name>
<dbReference type="STRING" id="1616788.AR543_00665"/>
<sequence length="303" mass="32775">MNNNTSGNNTWKDILKRSAWGLAAAAMVGGVTLSSGYIMQAKAAPVQHPVVIKAQSAASSNPNQAQLLAAAPLINQSVKHGNQTLTITRAVLVDGHLHIEYKANSLKTLEQAALDSVTYKDSNLLNEVMTLASPVQKTGVFETGSLSLKSLPAGEELHIRLITGSMEKPLAFDYTVKAEQIGKGTTVEYGKSKTSKKHNVTLEQVNYSPMLISTEWSSAYQTKGGNDQWLGFEAIDSKGKTWKSIGGGELGADGKTIHYTVSLMSEEISKGARTVKFKPYYGDSKTEKRVYLPELNFTIPVQP</sequence>
<evidence type="ECO:0000256" key="1">
    <source>
        <dbReference type="SAM" id="Phobius"/>
    </source>
</evidence>
<dbReference type="InterPro" id="IPR040680">
    <property type="entry name" value="DUF5643"/>
</dbReference>
<dbReference type="RefSeq" id="WP_060530906.1">
    <property type="nucleotide sequence ID" value="NZ_CP013023.1"/>
</dbReference>
<dbReference type="EMBL" id="CP013023">
    <property type="protein sequence ID" value="ANF94686.1"/>
    <property type="molecule type" value="Genomic_DNA"/>
</dbReference>
<dbReference type="KEGG" id="pbv:AR543_00665"/>
<reference evidence="3 4" key="2">
    <citation type="journal article" date="2016" name="Int. J. Syst. Evol. Microbiol.">
        <title>Paenibacillus bovis sp. nov., isolated from raw yak (Bos grunniens) milk.</title>
        <authorList>
            <person name="Gao C."/>
            <person name="Han J."/>
            <person name="Liu Z."/>
            <person name="Xu X."/>
            <person name="Hang F."/>
            <person name="Wu Z."/>
        </authorList>
    </citation>
    <scope>NUCLEOTIDE SEQUENCE [LARGE SCALE GENOMIC DNA]</scope>
    <source>
        <strain evidence="3 4">BD3526</strain>
    </source>
</reference>
<feature type="transmembrane region" description="Helical" evidence="1">
    <location>
        <begin position="20"/>
        <end position="39"/>
    </location>
</feature>
<evidence type="ECO:0000259" key="2">
    <source>
        <dbReference type="Pfam" id="PF18705"/>
    </source>
</evidence>
<keyword evidence="1" id="KW-0472">Membrane</keyword>
<reference evidence="4" key="1">
    <citation type="submission" date="2015-10" db="EMBL/GenBank/DDBJ databases">
        <title>Genome of Paenibacillus bovis sp. nov.</title>
        <authorList>
            <person name="Wu Z."/>
            <person name="Gao C."/>
            <person name="Liu Z."/>
            <person name="Zheng H."/>
        </authorList>
    </citation>
    <scope>NUCLEOTIDE SEQUENCE [LARGE SCALE GENOMIC DNA]</scope>
    <source>
        <strain evidence="4">BD3526</strain>
    </source>
</reference>
<evidence type="ECO:0000313" key="4">
    <source>
        <dbReference type="Proteomes" id="UP000078148"/>
    </source>
</evidence>